<dbReference type="AlphaFoldDB" id="A0A1F5PJQ0"/>
<name>A0A1F5PJQ0_9BACT</name>
<protein>
    <submittedName>
        <fullName evidence="1">Uncharacterized protein</fullName>
    </submittedName>
</protein>
<dbReference type="EMBL" id="MFEY01000007">
    <property type="protein sequence ID" value="OGE90175.1"/>
    <property type="molecule type" value="Genomic_DNA"/>
</dbReference>
<comment type="caution">
    <text evidence="1">The sequence shown here is derived from an EMBL/GenBank/DDBJ whole genome shotgun (WGS) entry which is preliminary data.</text>
</comment>
<sequence>MNMTLALPVASALFPGMPPVTIEVTNATNFHQAVRVAVHHAQRKLHIAGPVVPLTEHEFAADMRRKAIAEHAPKMVCTGSIATPFWRQPEPRGAMYER</sequence>
<dbReference type="Proteomes" id="UP000177682">
    <property type="component" value="Unassembled WGS sequence"/>
</dbReference>
<accession>A0A1F5PJQ0</accession>
<reference evidence="1 2" key="1">
    <citation type="journal article" date="2016" name="Nat. Commun.">
        <title>Thousands of microbial genomes shed light on interconnected biogeochemical processes in an aquifer system.</title>
        <authorList>
            <person name="Anantharaman K."/>
            <person name="Brown C.T."/>
            <person name="Hug L.A."/>
            <person name="Sharon I."/>
            <person name="Castelle C.J."/>
            <person name="Probst A.J."/>
            <person name="Thomas B.C."/>
            <person name="Singh A."/>
            <person name="Wilkins M.J."/>
            <person name="Karaoz U."/>
            <person name="Brodie E.L."/>
            <person name="Williams K.H."/>
            <person name="Hubbard S.S."/>
            <person name="Banfield J.F."/>
        </authorList>
    </citation>
    <scope>NUCLEOTIDE SEQUENCE [LARGE SCALE GENOMIC DNA]</scope>
</reference>
<organism evidence="1 2">
    <name type="scientific">Candidatus Doudnabacteria bacterium RIFCSPHIGHO2_12_FULL_48_16</name>
    <dbReference type="NCBI Taxonomy" id="1817838"/>
    <lineage>
        <taxon>Bacteria</taxon>
        <taxon>Candidatus Doudnaibacteriota</taxon>
    </lineage>
</organism>
<proteinExistence type="predicted"/>
<gene>
    <name evidence="1" type="ORF">A3E29_03675</name>
</gene>
<evidence type="ECO:0000313" key="2">
    <source>
        <dbReference type="Proteomes" id="UP000177682"/>
    </source>
</evidence>
<evidence type="ECO:0000313" key="1">
    <source>
        <dbReference type="EMBL" id="OGE90175.1"/>
    </source>
</evidence>